<feature type="transmembrane region" description="Helical" evidence="1">
    <location>
        <begin position="51"/>
        <end position="70"/>
    </location>
</feature>
<name>A0ABR8FZQ9_9NOSO</name>
<comment type="caution">
    <text evidence="2">The sequence shown here is derived from an EMBL/GenBank/DDBJ whole genome shotgun (WGS) entry which is preliminary data.</text>
</comment>
<keyword evidence="1" id="KW-0472">Membrane</keyword>
<protein>
    <submittedName>
        <fullName evidence="2">Uncharacterized protein</fullName>
    </submittedName>
</protein>
<reference evidence="2 3" key="1">
    <citation type="journal article" date="2020" name="ISME J.">
        <title>Comparative genomics reveals insights into cyanobacterial evolution and habitat adaptation.</title>
        <authorList>
            <person name="Chen M.Y."/>
            <person name="Teng W.K."/>
            <person name="Zhao L."/>
            <person name="Hu C.X."/>
            <person name="Zhou Y.K."/>
            <person name="Han B.P."/>
            <person name="Song L.R."/>
            <person name="Shu W.S."/>
        </authorList>
    </citation>
    <scope>NUCLEOTIDE SEQUENCE [LARGE SCALE GENOMIC DNA]</scope>
    <source>
        <strain evidence="2 3">FACHB-130</strain>
    </source>
</reference>
<gene>
    <name evidence="2" type="ORF">H6G74_18885</name>
</gene>
<evidence type="ECO:0000256" key="1">
    <source>
        <dbReference type="SAM" id="Phobius"/>
    </source>
</evidence>
<dbReference type="Proteomes" id="UP000603457">
    <property type="component" value="Unassembled WGS sequence"/>
</dbReference>
<dbReference type="EMBL" id="JACJTB010000026">
    <property type="protein sequence ID" value="MBD2596380.1"/>
    <property type="molecule type" value="Genomic_DNA"/>
</dbReference>
<organism evidence="2 3">
    <name type="scientific">Nostoc spongiaeforme FACHB-130</name>
    <dbReference type="NCBI Taxonomy" id="1357510"/>
    <lineage>
        <taxon>Bacteria</taxon>
        <taxon>Bacillati</taxon>
        <taxon>Cyanobacteriota</taxon>
        <taxon>Cyanophyceae</taxon>
        <taxon>Nostocales</taxon>
        <taxon>Nostocaceae</taxon>
        <taxon>Nostoc</taxon>
    </lineage>
</organism>
<evidence type="ECO:0000313" key="3">
    <source>
        <dbReference type="Proteomes" id="UP000603457"/>
    </source>
</evidence>
<sequence>MWNSQAIIGSIASCGLMLSLTGGVAKAQIPNPKESPNTQFRRIEQPLLMKGAVTAGGLALIGLEIWWFLLSKPKLSSDRVHSKLTK</sequence>
<dbReference type="RefSeq" id="WP_190969118.1">
    <property type="nucleotide sequence ID" value="NZ_JACJTB010000026.1"/>
</dbReference>
<keyword evidence="3" id="KW-1185">Reference proteome</keyword>
<accession>A0ABR8FZQ9</accession>
<keyword evidence="1" id="KW-0812">Transmembrane</keyword>
<evidence type="ECO:0000313" key="2">
    <source>
        <dbReference type="EMBL" id="MBD2596380.1"/>
    </source>
</evidence>
<keyword evidence="1" id="KW-1133">Transmembrane helix</keyword>
<proteinExistence type="predicted"/>